<protein>
    <submittedName>
        <fullName evidence="11">Cytochrome-c peroxidase</fullName>
    </submittedName>
</protein>
<dbReference type="EMBL" id="CP042433">
    <property type="protein sequence ID" value="QEC58525.1"/>
    <property type="molecule type" value="Genomic_DNA"/>
</dbReference>
<keyword evidence="12" id="KW-1185">Reference proteome</keyword>
<comment type="cofactor">
    <cofactor evidence="8">
        <name>heme</name>
        <dbReference type="ChEBI" id="CHEBI:30413"/>
    </cofactor>
    <text evidence="8">Binds 2 heme groups.</text>
</comment>
<evidence type="ECO:0000256" key="1">
    <source>
        <dbReference type="ARBA" id="ARBA00004418"/>
    </source>
</evidence>
<evidence type="ECO:0000256" key="5">
    <source>
        <dbReference type="ARBA" id="ARBA00022764"/>
    </source>
</evidence>
<evidence type="ECO:0000256" key="3">
    <source>
        <dbReference type="ARBA" id="ARBA00022723"/>
    </source>
</evidence>
<dbReference type="InterPro" id="IPR026259">
    <property type="entry name" value="MauG/Cytc_peroxidase"/>
</dbReference>
<evidence type="ECO:0000256" key="8">
    <source>
        <dbReference type="PIRSR" id="PIRSR000294-1"/>
    </source>
</evidence>
<keyword evidence="4" id="KW-0732">Signal</keyword>
<proteinExistence type="predicted"/>
<organism evidence="11 12">
    <name type="scientific">Flavisolibacter ginsenosidimutans</name>
    <dbReference type="NCBI Taxonomy" id="661481"/>
    <lineage>
        <taxon>Bacteria</taxon>
        <taxon>Pseudomonadati</taxon>
        <taxon>Bacteroidota</taxon>
        <taxon>Chitinophagia</taxon>
        <taxon>Chitinophagales</taxon>
        <taxon>Chitinophagaceae</taxon>
        <taxon>Flavisolibacter</taxon>
    </lineage>
</organism>
<sequence>MNGCRKTGLNITPIAFTVPSGFPQPQYNFGSNPLTEEGFQLGKKLFFDGRLSLDSAFPCSSCHQPVAAFTTFEHDRSHGYNHSHTLRNAPGLFNIAWLSEYNQDGSAKTLDEVYRGHITNAHEMAENVPEVLSRLTADAAYKQMFKAAFGDEKITEDRMYKALSQFVLSLVSADSKYDKVKRGEANFDAQEQQGYTVFQSKCAACHKEPMFTDYTYRNNGLAIDSSLNDHGRMRVTGNGNDDLKFRVPSLRNCDLTSYYGHDGRYSFFRIMIQHYRDGAIVKSPTLDPLLTNGLSINATEEDALVAFIRTLSDSTFLNNPRFRQ</sequence>
<gene>
    <name evidence="11" type="ORF">FSB75_13080</name>
</gene>
<dbReference type="KEGG" id="fgg:FSB75_13080"/>
<keyword evidence="6" id="KW-0560">Oxidoreductase</keyword>
<evidence type="ECO:0000313" key="12">
    <source>
        <dbReference type="Proteomes" id="UP000321204"/>
    </source>
</evidence>
<feature type="binding site" description="covalent" evidence="8">
    <location>
        <position position="62"/>
    </location>
    <ligand>
        <name>heme c</name>
        <dbReference type="ChEBI" id="CHEBI:61717"/>
        <label>1</label>
    </ligand>
</feature>
<dbReference type="GO" id="GO:0004130">
    <property type="term" value="F:cytochrome-c peroxidase activity"/>
    <property type="evidence" value="ECO:0007669"/>
    <property type="project" value="TreeGrafter"/>
</dbReference>
<feature type="binding site" description="axial binding residue" evidence="9">
    <location>
        <position position="206"/>
    </location>
    <ligand>
        <name>heme c</name>
        <dbReference type="ChEBI" id="CHEBI:61717"/>
        <label>2</label>
    </ligand>
    <ligandPart>
        <name>Fe</name>
        <dbReference type="ChEBI" id="CHEBI:18248"/>
    </ligandPart>
</feature>
<dbReference type="InterPro" id="IPR036909">
    <property type="entry name" value="Cyt_c-like_dom_sf"/>
</dbReference>
<keyword evidence="5" id="KW-0574">Periplasm</keyword>
<reference evidence="11 12" key="1">
    <citation type="journal article" date="2015" name="Int. J. Syst. Evol. Microbiol.">
        <title>Flavisolibacter ginsenosidimutans sp. nov., with ginsenoside-converting activity isolated from soil used for cultivating ginseng.</title>
        <authorList>
            <person name="Zhao Y."/>
            <person name="Liu Q."/>
            <person name="Kang M.S."/>
            <person name="Jin F."/>
            <person name="Yu H."/>
            <person name="Im W.T."/>
        </authorList>
    </citation>
    <scope>NUCLEOTIDE SEQUENCE [LARGE SCALE GENOMIC DNA]</scope>
    <source>
        <strain evidence="11 12">Gsoil 636</strain>
    </source>
</reference>
<dbReference type="PROSITE" id="PS51007">
    <property type="entry name" value="CYTC"/>
    <property type="match status" value="1"/>
</dbReference>
<feature type="binding site" description="covalent" evidence="8">
    <location>
        <position position="205"/>
    </location>
    <ligand>
        <name>heme c</name>
        <dbReference type="ChEBI" id="CHEBI:61717"/>
        <label>2</label>
    </ligand>
</feature>
<dbReference type="OrthoDB" id="9805202at2"/>
<evidence type="ECO:0000256" key="9">
    <source>
        <dbReference type="PIRSR" id="PIRSR000294-2"/>
    </source>
</evidence>
<dbReference type="PANTHER" id="PTHR30600:SF10">
    <property type="entry name" value="BLL6722 PROTEIN"/>
    <property type="match status" value="1"/>
</dbReference>
<feature type="binding site" description="axial binding residue" evidence="9">
    <location>
        <position position="63"/>
    </location>
    <ligand>
        <name>heme c</name>
        <dbReference type="ChEBI" id="CHEBI:61717"/>
        <label>1</label>
    </ligand>
    <ligandPart>
        <name>Fe</name>
        <dbReference type="ChEBI" id="CHEBI:18248"/>
    </ligandPart>
</feature>
<evidence type="ECO:0000313" key="11">
    <source>
        <dbReference type="EMBL" id="QEC58525.1"/>
    </source>
</evidence>
<evidence type="ECO:0000259" key="10">
    <source>
        <dbReference type="PROSITE" id="PS51007"/>
    </source>
</evidence>
<keyword evidence="2 8" id="KW-0349">Heme</keyword>
<evidence type="ECO:0000256" key="6">
    <source>
        <dbReference type="ARBA" id="ARBA00023002"/>
    </source>
</evidence>
<feature type="binding site" description="covalent" evidence="8">
    <location>
        <position position="59"/>
    </location>
    <ligand>
        <name>heme c</name>
        <dbReference type="ChEBI" id="CHEBI:61717"/>
        <label>1</label>
    </ligand>
</feature>
<dbReference type="GO" id="GO:0046872">
    <property type="term" value="F:metal ion binding"/>
    <property type="evidence" value="ECO:0007669"/>
    <property type="project" value="UniProtKB-KW"/>
</dbReference>
<dbReference type="InterPro" id="IPR009056">
    <property type="entry name" value="Cyt_c-like_dom"/>
</dbReference>
<dbReference type="Gene3D" id="1.10.760.10">
    <property type="entry name" value="Cytochrome c-like domain"/>
    <property type="match status" value="2"/>
</dbReference>
<dbReference type="PIRSF" id="PIRSF000294">
    <property type="entry name" value="Cytochrome-c_peroxidase"/>
    <property type="match status" value="1"/>
</dbReference>
<feature type="binding site" description="covalent" evidence="8">
    <location>
        <position position="202"/>
    </location>
    <ligand>
        <name>heme c</name>
        <dbReference type="ChEBI" id="CHEBI:61717"/>
        <label>2</label>
    </ligand>
</feature>
<dbReference type="GO" id="GO:0020037">
    <property type="term" value="F:heme binding"/>
    <property type="evidence" value="ECO:0007669"/>
    <property type="project" value="InterPro"/>
</dbReference>
<accession>A0A5B8URE6</accession>
<evidence type="ECO:0000256" key="4">
    <source>
        <dbReference type="ARBA" id="ARBA00022729"/>
    </source>
</evidence>
<dbReference type="InterPro" id="IPR051395">
    <property type="entry name" value="Cytochrome_c_Peroxidase/MauG"/>
</dbReference>
<comment type="subcellular location">
    <subcellularLocation>
        <location evidence="1">Periplasm</location>
    </subcellularLocation>
</comment>
<feature type="domain" description="Cytochrome c" evidence="10">
    <location>
        <begin position="189"/>
        <end position="312"/>
    </location>
</feature>
<evidence type="ECO:0000256" key="2">
    <source>
        <dbReference type="ARBA" id="ARBA00022617"/>
    </source>
</evidence>
<dbReference type="AlphaFoldDB" id="A0A5B8URE6"/>
<keyword evidence="11" id="KW-0575">Peroxidase</keyword>
<keyword evidence="7 9" id="KW-0408">Iron</keyword>
<dbReference type="Proteomes" id="UP000321204">
    <property type="component" value="Chromosome"/>
</dbReference>
<dbReference type="InterPro" id="IPR004852">
    <property type="entry name" value="Di-haem_cyt_c_peroxidsae"/>
</dbReference>
<comment type="PTM">
    <text evidence="8">Binds 2 heme groups per subunit.</text>
</comment>
<dbReference type="PANTHER" id="PTHR30600">
    <property type="entry name" value="CYTOCHROME C PEROXIDASE-RELATED"/>
    <property type="match status" value="1"/>
</dbReference>
<dbReference type="Pfam" id="PF03150">
    <property type="entry name" value="CCP_MauG"/>
    <property type="match status" value="1"/>
</dbReference>
<keyword evidence="3 9" id="KW-0479">Metal-binding</keyword>
<dbReference type="GO" id="GO:0009055">
    <property type="term" value="F:electron transfer activity"/>
    <property type="evidence" value="ECO:0007669"/>
    <property type="project" value="InterPro"/>
</dbReference>
<dbReference type="SUPFAM" id="SSF46626">
    <property type="entry name" value="Cytochrome c"/>
    <property type="match status" value="2"/>
</dbReference>
<name>A0A5B8URE6_9BACT</name>
<dbReference type="GO" id="GO:0042597">
    <property type="term" value="C:periplasmic space"/>
    <property type="evidence" value="ECO:0007669"/>
    <property type="project" value="UniProtKB-SubCell"/>
</dbReference>
<evidence type="ECO:0000256" key="7">
    <source>
        <dbReference type="ARBA" id="ARBA00023004"/>
    </source>
</evidence>